<protein>
    <submittedName>
        <fullName evidence="4">Papain-like cysteine protease family protein</fullName>
    </submittedName>
</protein>
<feature type="chain" id="PRO_5047141497" evidence="3">
    <location>
        <begin position="28"/>
        <end position="513"/>
    </location>
</feature>
<reference evidence="4 5" key="1">
    <citation type="submission" date="2024-01" db="EMBL/GenBank/DDBJ databases">
        <title>novel species in genus Adlercreutzia.</title>
        <authorList>
            <person name="Liu X."/>
        </authorList>
    </citation>
    <scope>NUCLEOTIDE SEQUENCE [LARGE SCALE GENOMIC DNA]</scope>
    <source>
        <strain evidence="4 5">R7</strain>
    </source>
</reference>
<dbReference type="Pfam" id="PF12385">
    <property type="entry name" value="Peptidase_C70"/>
    <property type="match status" value="1"/>
</dbReference>
<dbReference type="InterPro" id="IPR018337">
    <property type="entry name" value="Cell_wall/Cho-bd_repeat"/>
</dbReference>
<feature type="signal peptide" evidence="3">
    <location>
        <begin position="1"/>
        <end position="27"/>
    </location>
</feature>
<dbReference type="Pfam" id="PF19127">
    <property type="entry name" value="Choline_bind_3"/>
    <property type="match status" value="2"/>
</dbReference>
<accession>A0ABU6IJ02</accession>
<evidence type="ECO:0000256" key="2">
    <source>
        <dbReference type="PROSITE-ProRule" id="PRU00591"/>
    </source>
</evidence>
<gene>
    <name evidence="4" type="ORF">VIN30_08315</name>
</gene>
<dbReference type="SUPFAM" id="SSF69360">
    <property type="entry name" value="Cell wall binding repeat"/>
    <property type="match status" value="1"/>
</dbReference>
<dbReference type="Gene3D" id="2.10.270.10">
    <property type="entry name" value="Cholin Binding"/>
    <property type="match status" value="2"/>
</dbReference>
<proteinExistence type="predicted"/>
<evidence type="ECO:0000313" key="5">
    <source>
        <dbReference type="Proteomes" id="UP001349994"/>
    </source>
</evidence>
<dbReference type="Proteomes" id="UP001349994">
    <property type="component" value="Unassembled WGS sequence"/>
</dbReference>
<sequence length="513" mass="55110">MRGLKKLIAIIWLSVMVACAVRIPAVADDFAADRERSDIVAAASMVEAMMGDANYQEDYNFPDVSIDLLRLGSPIRAYGGDPSDYSIICRPIYAEGSVVACLLAFDDGQDILYRLTTAEIGEVDRLMKEDSAYLISLSDSGAHLRAINGTSADVSSLVDTRLLGGVSSVSELRSFAEQNQFQKYGDDSFLTQASKNEIPFLFSDEKAGEPLAAGVNASVRTWRVKQQGSLTCWAACSSSVGGYLTGVNRSDTQICRQVLGVDNKAGTDANVVTALGLFCYSGGSTKVDGFVVSGTMTDLNVRNWVGSGIPIIAHLARSGGGTGHDVVVCGYSTDSSGKQSVTIMNPTTGSYEEMRKDSIGVPAIGSSPSYQWRYSSIVPIRWQKPYGGSSWAYMNSNGTRTTGWKQVGGSWYYFSSSGYMLTGWQKVGGKWYYLQASGAAAAGWQKIGSYWYAFDSSCAMRTGWFKDGSTWYYLRPAKDVPGAGPEGSMLAGGTWTIGGKAYRFNSSGACLNP</sequence>
<evidence type="ECO:0000256" key="1">
    <source>
        <dbReference type="ARBA" id="ARBA00022737"/>
    </source>
</evidence>
<keyword evidence="5" id="KW-1185">Reference proteome</keyword>
<keyword evidence="1" id="KW-0677">Repeat</keyword>
<feature type="repeat" description="Cell wall-binding" evidence="2">
    <location>
        <begin position="401"/>
        <end position="420"/>
    </location>
</feature>
<keyword evidence="3" id="KW-0732">Signal</keyword>
<dbReference type="EMBL" id="JAYMFF010000015">
    <property type="protein sequence ID" value="MEC4176444.1"/>
    <property type="molecule type" value="Genomic_DNA"/>
</dbReference>
<dbReference type="PROSITE" id="PS51170">
    <property type="entry name" value="CW"/>
    <property type="match status" value="2"/>
</dbReference>
<dbReference type="Gene3D" id="3.90.70.10">
    <property type="entry name" value="Cysteine proteinases"/>
    <property type="match status" value="1"/>
</dbReference>
<organism evidence="4 5">
    <name type="scientific">Adlercreutzia wanghongyangiae</name>
    <dbReference type="NCBI Taxonomy" id="3111451"/>
    <lineage>
        <taxon>Bacteria</taxon>
        <taxon>Bacillati</taxon>
        <taxon>Actinomycetota</taxon>
        <taxon>Coriobacteriia</taxon>
        <taxon>Eggerthellales</taxon>
        <taxon>Eggerthellaceae</taxon>
        <taxon>Adlercreutzia</taxon>
    </lineage>
</organism>
<evidence type="ECO:0000313" key="4">
    <source>
        <dbReference type="EMBL" id="MEC4176444.1"/>
    </source>
</evidence>
<dbReference type="RefSeq" id="WP_338210772.1">
    <property type="nucleotide sequence ID" value="NZ_JAYMFF010000015.1"/>
</dbReference>
<dbReference type="InterPro" id="IPR022118">
    <property type="entry name" value="Peptidase_C70_AvrRpt2"/>
</dbReference>
<evidence type="ECO:0000256" key="3">
    <source>
        <dbReference type="SAM" id="SignalP"/>
    </source>
</evidence>
<feature type="repeat" description="Cell wall-binding" evidence="2">
    <location>
        <begin position="421"/>
        <end position="440"/>
    </location>
</feature>
<comment type="caution">
    <text evidence="4">The sequence shown here is derived from an EMBL/GenBank/DDBJ whole genome shotgun (WGS) entry which is preliminary data.</text>
</comment>
<name>A0ABU6IJ02_9ACTN</name>
<dbReference type="PROSITE" id="PS51257">
    <property type="entry name" value="PROKAR_LIPOPROTEIN"/>
    <property type="match status" value="1"/>
</dbReference>